<accession>A0ABW7D2V9</accession>
<dbReference type="RefSeq" id="WP_394164777.1">
    <property type="nucleotide sequence ID" value="NZ_JBHGCJ010000022.1"/>
</dbReference>
<evidence type="ECO:0000259" key="1">
    <source>
        <dbReference type="Pfam" id="PF20598"/>
    </source>
</evidence>
<evidence type="ECO:0000313" key="3">
    <source>
        <dbReference type="Proteomes" id="UP001605261"/>
    </source>
</evidence>
<dbReference type="Pfam" id="PF20598">
    <property type="entry name" value="DUF6795"/>
    <property type="match status" value="1"/>
</dbReference>
<dbReference type="SUPFAM" id="SSF49464">
    <property type="entry name" value="Carboxypeptidase regulatory domain-like"/>
    <property type="match status" value="1"/>
</dbReference>
<name>A0ABW7D2V9_9GAMM</name>
<proteinExistence type="predicted"/>
<evidence type="ECO:0000313" key="2">
    <source>
        <dbReference type="EMBL" id="MFG6111558.1"/>
    </source>
</evidence>
<comment type="caution">
    <text evidence="2">The sequence shown here is derived from an EMBL/GenBank/DDBJ whole genome shotgun (WGS) entry which is preliminary data.</text>
</comment>
<protein>
    <submittedName>
        <fullName evidence="2">DUF6795 domain-containing protein</fullName>
    </submittedName>
</protein>
<keyword evidence="3" id="KW-1185">Reference proteome</keyword>
<dbReference type="InterPro" id="IPR046474">
    <property type="entry name" value="DUF6795"/>
</dbReference>
<gene>
    <name evidence="2" type="ORF">ACEU0G_001896</name>
</gene>
<feature type="domain" description="DUF6795" evidence="1">
    <location>
        <begin position="13"/>
        <end position="118"/>
    </location>
</feature>
<dbReference type="InterPro" id="IPR008969">
    <property type="entry name" value="CarboxyPept-like_regulatory"/>
</dbReference>
<sequence>MAFSKTLYLFSEVHGTVLLNGQPVQGVEVEQDYHWHWGEQKRTTTVTTDAQGRFHFAEVTGTSWTAGLLPHEPVIVQRLTLRYQGKEHTGWFMAKHNYDRLGEVKGRPLALVCDLAHEAVAHPDTETFGICVLK</sequence>
<reference evidence="2 3" key="1">
    <citation type="submission" date="2024-09" db="EMBL/GenBank/DDBJ databases">
        <authorList>
            <consortium name="All-Russian atlas of soil microorganisms"/>
            <consortium name="as a basis for the search for new antimicrobial producers and enzymes with unique properties"/>
            <person name="Sokolova E.A."/>
            <person name="Voronina E.N."/>
        </authorList>
    </citation>
    <scope>NUCLEOTIDE SEQUENCE [LARGE SCALE GENOMIC DNA]</scope>
    <source>
        <strain evidence="2 3">AF-22b-331.1</strain>
    </source>
</reference>
<dbReference type="EMBL" id="JBHGCJ010000022">
    <property type="protein sequence ID" value="MFG6111558.1"/>
    <property type="molecule type" value="Genomic_DNA"/>
</dbReference>
<dbReference type="Proteomes" id="UP001605261">
    <property type="component" value="Unassembled WGS sequence"/>
</dbReference>
<organism evidence="2 3">
    <name type="scientific">Stenotrophomonas nematodicola</name>
    <dbReference type="NCBI Taxonomy" id="2656746"/>
    <lineage>
        <taxon>Bacteria</taxon>
        <taxon>Pseudomonadati</taxon>
        <taxon>Pseudomonadota</taxon>
        <taxon>Gammaproteobacteria</taxon>
        <taxon>Lysobacterales</taxon>
        <taxon>Lysobacteraceae</taxon>
        <taxon>Stenotrophomonas</taxon>
    </lineage>
</organism>